<dbReference type="InterPro" id="IPR011664">
    <property type="entry name" value="Abi_system_AbiD/AbiF-like"/>
</dbReference>
<dbReference type="AlphaFoldDB" id="A0A9X1VPL9"/>
<dbReference type="Pfam" id="PF07751">
    <property type="entry name" value="Abi_2"/>
    <property type="match status" value="1"/>
</dbReference>
<evidence type="ECO:0000313" key="2">
    <source>
        <dbReference type="Proteomes" id="UP001139193"/>
    </source>
</evidence>
<keyword evidence="2" id="KW-1185">Reference proteome</keyword>
<comment type="caution">
    <text evidence="1">The sequence shown here is derived from an EMBL/GenBank/DDBJ whole genome shotgun (WGS) entry which is preliminary data.</text>
</comment>
<evidence type="ECO:0000313" key="1">
    <source>
        <dbReference type="EMBL" id="MCI1189731.1"/>
    </source>
</evidence>
<sequence length="316" mass="36741">MDYTKKPVSSADHINLLKARGLAIADEQRAERYLETIGYYRLSGYMYHLQKRDKSHRFLPNVTFDTIVDTYKFDKKLRAVVAEYMERIEVALRAKLTNIYSLEYGFYWYNDQALFSDNAVFISINADINDKFKEEKEHFVKAFKTNHPGETRLPSPMALEVLSLGKLARLYKALATTEEKKRVSKEFGLIITLFESWAIWLANVRNICAHHSRLWNKVMTPDRPFFSRKKEYRFNDTLTEENSMTTYGAISLINRILLSFNPGNSFTSKVEALIDEYNINARHMSFPDDWKTTATWHHERKTGLLPPAEGGLPARG</sequence>
<reference evidence="1" key="1">
    <citation type="submission" date="2022-03" db="EMBL/GenBank/DDBJ databases">
        <title>Bacterial whole genome sequence for Hymenobacter sp. DH14.</title>
        <authorList>
            <person name="Le V."/>
        </authorList>
    </citation>
    <scope>NUCLEOTIDE SEQUENCE</scope>
    <source>
        <strain evidence="1">DH14</strain>
    </source>
</reference>
<gene>
    <name evidence="1" type="ORF">MON38_20095</name>
</gene>
<name>A0A9X1VPL9_9BACT</name>
<dbReference type="EMBL" id="JALBGC010000006">
    <property type="protein sequence ID" value="MCI1189731.1"/>
    <property type="molecule type" value="Genomic_DNA"/>
</dbReference>
<dbReference type="RefSeq" id="WP_241937945.1">
    <property type="nucleotide sequence ID" value="NZ_JALBGC010000006.1"/>
</dbReference>
<proteinExistence type="predicted"/>
<protein>
    <submittedName>
        <fullName evidence="1">Abi family protein</fullName>
    </submittedName>
</protein>
<organism evidence="1 2">
    <name type="scientific">Hymenobacter cyanobacteriorum</name>
    <dbReference type="NCBI Taxonomy" id="2926463"/>
    <lineage>
        <taxon>Bacteria</taxon>
        <taxon>Pseudomonadati</taxon>
        <taxon>Bacteroidota</taxon>
        <taxon>Cytophagia</taxon>
        <taxon>Cytophagales</taxon>
        <taxon>Hymenobacteraceae</taxon>
        <taxon>Hymenobacter</taxon>
    </lineage>
</organism>
<accession>A0A9X1VPL9</accession>
<dbReference type="Proteomes" id="UP001139193">
    <property type="component" value="Unassembled WGS sequence"/>
</dbReference>